<dbReference type="SUPFAM" id="SSF53067">
    <property type="entry name" value="Actin-like ATPase domain"/>
    <property type="match status" value="2"/>
</dbReference>
<dbReference type="Gene3D" id="2.60.34.10">
    <property type="entry name" value="Substrate Binding Domain Of DNAk, Chain A, domain 1"/>
    <property type="match status" value="1"/>
</dbReference>
<dbReference type="FunFam" id="2.60.34.10:FF:000014">
    <property type="entry name" value="Chaperone protein DnaK HSP70"/>
    <property type="match status" value="1"/>
</dbReference>
<dbReference type="SUPFAM" id="SSF100934">
    <property type="entry name" value="Heat shock protein 70kD (HSP70), C-terminal subdomain"/>
    <property type="match status" value="1"/>
</dbReference>
<dbReference type="FunFam" id="3.30.420.40:FF:000020">
    <property type="entry name" value="Chaperone protein HscA homolog"/>
    <property type="match status" value="1"/>
</dbReference>
<dbReference type="InterPro" id="IPR043129">
    <property type="entry name" value="ATPase_NBD"/>
</dbReference>
<dbReference type="AlphaFoldDB" id="A0A4P9ZYZ7"/>
<dbReference type="Pfam" id="PF00012">
    <property type="entry name" value="HSP70"/>
    <property type="match status" value="1"/>
</dbReference>
<dbReference type="PANTHER" id="PTHR19375">
    <property type="entry name" value="HEAT SHOCK PROTEIN 70KDA"/>
    <property type="match status" value="1"/>
</dbReference>
<feature type="coiled-coil region" evidence="6">
    <location>
        <begin position="516"/>
        <end position="563"/>
    </location>
</feature>
<dbReference type="InterPro" id="IPR013126">
    <property type="entry name" value="Hsp_70_fam"/>
</dbReference>
<gene>
    <name evidence="8" type="ORF">BJ085DRAFT_42365</name>
</gene>
<dbReference type="HAMAP" id="MF_00332">
    <property type="entry name" value="DnaK"/>
    <property type="match status" value="1"/>
</dbReference>
<dbReference type="PRINTS" id="PR00301">
    <property type="entry name" value="HEATSHOCK70"/>
</dbReference>
<keyword evidence="8" id="KW-0346">Stress response</keyword>
<dbReference type="Gene3D" id="3.90.640.10">
    <property type="entry name" value="Actin, Chain A, domain 4"/>
    <property type="match status" value="1"/>
</dbReference>
<dbReference type="NCBIfam" id="TIGR02350">
    <property type="entry name" value="prok_dnaK"/>
    <property type="match status" value="1"/>
</dbReference>
<dbReference type="InterPro" id="IPR012725">
    <property type="entry name" value="Chaperone_DnaK"/>
</dbReference>
<dbReference type="GO" id="GO:0051082">
    <property type="term" value="F:unfolded protein binding"/>
    <property type="evidence" value="ECO:0007669"/>
    <property type="project" value="InterPro"/>
</dbReference>
<dbReference type="Gene3D" id="3.30.420.40">
    <property type="match status" value="2"/>
</dbReference>
<feature type="coiled-coil region" evidence="6">
    <location>
        <begin position="252"/>
        <end position="279"/>
    </location>
</feature>
<dbReference type="STRING" id="215637.A0A4P9ZYZ7"/>
<dbReference type="FunFam" id="3.90.640.10:FF:000003">
    <property type="entry name" value="Molecular chaperone DnaK"/>
    <property type="match status" value="1"/>
</dbReference>
<evidence type="ECO:0000256" key="4">
    <source>
        <dbReference type="ARBA" id="ARBA00070638"/>
    </source>
</evidence>
<dbReference type="PROSITE" id="PS00329">
    <property type="entry name" value="HSP70_2"/>
    <property type="match status" value="1"/>
</dbReference>
<feature type="compositionally biased region" description="Low complexity" evidence="7">
    <location>
        <begin position="617"/>
        <end position="635"/>
    </location>
</feature>
<evidence type="ECO:0000256" key="3">
    <source>
        <dbReference type="ARBA" id="ARBA00059314"/>
    </source>
</evidence>
<dbReference type="CDD" id="cd11733">
    <property type="entry name" value="ASKHA_NBD_HSP70_HSPA9"/>
    <property type="match status" value="1"/>
</dbReference>
<keyword evidence="2 5" id="KW-0067">ATP-binding</keyword>
<reference evidence="9" key="1">
    <citation type="journal article" date="2018" name="Nat. Microbiol.">
        <title>Leveraging single-cell genomics to expand the fungal tree of life.</title>
        <authorList>
            <person name="Ahrendt S.R."/>
            <person name="Quandt C.A."/>
            <person name="Ciobanu D."/>
            <person name="Clum A."/>
            <person name="Salamov A."/>
            <person name="Andreopoulos B."/>
            <person name="Cheng J.F."/>
            <person name="Woyke T."/>
            <person name="Pelin A."/>
            <person name="Henrissat B."/>
            <person name="Reynolds N.K."/>
            <person name="Benny G.L."/>
            <person name="Smith M.E."/>
            <person name="James T.Y."/>
            <person name="Grigoriev I.V."/>
        </authorList>
    </citation>
    <scope>NUCLEOTIDE SEQUENCE [LARGE SCALE GENOMIC DNA]</scope>
    <source>
        <strain evidence="9">RSA 468</strain>
    </source>
</reference>
<evidence type="ECO:0000256" key="1">
    <source>
        <dbReference type="ARBA" id="ARBA00022741"/>
    </source>
</evidence>
<dbReference type="Gene3D" id="1.20.1270.10">
    <property type="match status" value="1"/>
</dbReference>
<organism evidence="8 9">
    <name type="scientific">Dimargaris cristalligena</name>
    <dbReference type="NCBI Taxonomy" id="215637"/>
    <lineage>
        <taxon>Eukaryota</taxon>
        <taxon>Fungi</taxon>
        <taxon>Fungi incertae sedis</taxon>
        <taxon>Zoopagomycota</taxon>
        <taxon>Kickxellomycotina</taxon>
        <taxon>Dimargaritomycetes</taxon>
        <taxon>Dimargaritales</taxon>
        <taxon>Dimargaritaceae</taxon>
        <taxon>Dimargaris</taxon>
    </lineage>
</organism>
<evidence type="ECO:0000313" key="9">
    <source>
        <dbReference type="Proteomes" id="UP000268162"/>
    </source>
</evidence>
<dbReference type="Proteomes" id="UP000268162">
    <property type="component" value="Unassembled WGS sequence"/>
</dbReference>
<evidence type="ECO:0000256" key="6">
    <source>
        <dbReference type="SAM" id="Coils"/>
    </source>
</evidence>
<dbReference type="GO" id="GO:0005524">
    <property type="term" value="F:ATP binding"/>
    <property type="evidence" value="ECO:0007669"/>
    <property type="project" value="UniProtKB-KW"/>
</dbReference>
<dbReference type="PROSITE" id="PS01036">
    <property type="entry name" value="HSP70_3"/>
    <property type="match status" value="1"/>
</dbReference>
<dbReference type="InterPro" id="IPR029048">
    <property type="entry name" value="HSP70_C_sf"/>
</dbReference>
<dbReference type="NCBIfam" id="NF003520">
    <property type="entry name" value="PRK05183.1"/>
    <property type="match status" value="1"/>
</dbReference>
<evidence type="ECO:0000256" key="5">
    <source>
        <dbReference type="RuleBase" id="RU003322"/>
    </source>
</evidence>
<evidence type="ECO:0000313" key="8">
    <source>
        <dbReference type="EMBL" id="RKP38923.1"/>
    </source>
</evidence>
<dbReference type="EMBL" id="ML002316">
    <property type="protein sequence ID" value="RKP38923.1"/>
    <property type="molecule type" value="Genomic_DNA"/>
</dbReference>
<dbReference type="GO" id="GO:0140662">
    <property type="term" value="F:ATP-dependent protein folding chaperone"/>
    <property type="evidence" value="ECO:0007669"/>
    <property type="project" value="InterPro"/>
</dbReference>
<dbReference type="InterPro" id="IPR018181">
    <property type="entry name" value="Heat_shock_70_CS"/>
</dbReference>
<sequence length="649" mass="69525">MSSKVQGAVIGIDLGTTNSCVSIMEGKTPKVIENSEGGRTTPSVVAFTKDGELLVGLPAKRQAVVNPENTLFATKRLIGRKFTDAEVQTDIKQVPYKIVGHSNGDAWVESRGKKYSPSQVGGFVVNKMKETAEAYLGKPVKNAVITVPAYFNDSQRQATKDAGAIAGLNVLRVINEPTAAALAYGLDKVGDKVVAVYDLGGGTFDISILEIQKGVFEVKSTNGDTHLGGEDFDIALVRHIVEEFKKESSIDLNNDRMAIQRIREAAEKAKIELSSTLQTDINLPYITADATGPKHINLKMSRSKYEALTASLIERTVQPCKKALKDAQVNPSEINEVILVGGMSRMPRVIDLVKSTFGRDPTKSVNPDEAVAIGAAIQGGVLAGEVTDILLLDVTPLSLGIETLGGVFTRLINRNTTIPTKKSQVFSTAADGQTAVEIKVFQGERELCRDNKILGNFQLIGIPPAPKGVPQIEVTFDIDADGIVNVGAKDQATGKDQSITIAASSGLSSDEIETMIQQAEEHAEADKARKETIEATNHATSVVADTEKAMGEFKDQIDATEAKTINDLIAELRSTLAKVESGEVQLTSEEIKAKAGEIQQKSLKLFELAYKARAAANSGNNNSSDSSNSSSSSSSDAKETEYRDPNKKE</sequence>
<accession>A0A4P9ZYZ7</accession>
<proteinExistence type="inferred from homology"/>
<dbReference type="InterPro" id="IPR029047">
    <property type="entry name" value="HSP70_peptide-bd_sf"/>
</dbReference>
<dbReference type="SUPFAM" id="SSF100920">
    <property type="entry name" value="Heat shock protein 70kD (HSP70), peptide-binding domain"/>
    <property type="match status" value="1"/>
</dbReference>
<evidence type="ECO:0000256" key="2">
    <source>
        <dbReference type="ARBA" id="ARBA00022840"/>
    </source>
</evidence>
<dbReference type="FunFam" id="3.30.420.40:FF:000004">
    <property type="entry name" value="Molecular chaperone DnaK"/>
    <property type="match status" value="1"/>
</dbReference>
<feature type="compositionally biased region" description="Basic and acidic residues" evidence="7">
    <location>
        <begin position="636"/>
        <end position="649"/>
    </location>
</feature>
<comment type="similarity">
    <text evidence="5">Belongs to the heat shock protein 70 family.</text>
</comment>
<dbReference type="PROSITE" id="PS00297">
    <property type="entry name" value="HSP70_1"/>
    <property type="match status" value="1"/>
</dbReference>
<dbReference type="NCBIfam" id="NF001413">
    <property type="entry name" value="PRK00290.1"/>
    <property type="match status" value="1"/>
</dbReference>
<name>A0A4P9ZYZ7_9FUNG</name>
<evidence type="ECO:0000256" key="7">
    <source>
        <dbReference type="SAM" id="MobiDB-lite"/>
    </source>
</evidence>
<dbReference type="FunFam" id="3.30.30.30:FF:000003">
    <property type="entry name" value="Heat shock protein 9"/>
    <property type="match status" value="1"/>
</dbReference>
<protein>
    <recommendedName>
        <fullName evidence="4">Iron-sulfur cluster biogenesis chaperone, mitochondrial</fullName>
    </recommendedName>
</protein>
<feature type="region of interest" description="Disordered" evidence="7">
    <location>
        <begin position="616"/>
        <end position="649"/>
    </location>
</feature>
<keyword evidence="9" id="KW-1185">Reference proteome</keyword>
<keyword evidence="1 5" id="KW-0547">Nucleotide-binding</keyword>
<comment type="function">
    <text evidence="3">Required for the assembly of iron-sulfur (Fe/S) clusters in mitochondria. Assisted by the DnaJ-like co-chaperone jac1 and the nucleotide exchange factor mge1, it mediates ATP-dependent Fe-S cluster transfer from the scaffold proteins isu1/isu2 to grx5.</text>
</comment>
<keyword evidence="6" id="KW-0175">Coiled coil</keyword>